<dbReference type="EMBL" id="MU795049">
    <property type="protein sequence ID" value="KAJ3811706.1"/>
    <property type="molecule type" value="Genomic_DNA"/>
</dbReference>
<evidence type="ECO:0000313" key="1">
    <source>
        <dbReference type="EMBL" id="KAJ3811706.1"/>
    </source>
</evidence>
<comment type="caution">
    <text evidence="1">The sequence shown here is derived from an EMBL/GenBank/DDBJ whole genome shotgun (WGS) entry which is preliminary data.</text>
</comment>
<protein>
    <submittedName>
        <fullName evidence="1">Uncharacterized protein</fullName>
    </submittedName>
</protein>
<gene>
    <name evidence="1" type="ORF">F5876DRAFT_75586</name>
</gene>
<keyword evidence="2" id="KW-1185">Reference proteome</keyword>
<name>A0ACC1U3P7_9AGAR</name>
<evidence type="ECO:0000313" key="2">
    <source>
        <dbReference type="Proteomes" id="UP001163835"/>
    </source>
</evidence>
<reference evidence="1" key="1">
    <citation type="submission" date="2022-09" db="EMBL/GenBank/DDBJ databases">
        <title>A Global Phylogenomic Analysis of the Shiitake Genus Lentinula.</title>
        <authorList>
            <consortium name="DOE Joint Genome Institute"/>
            <person name="Sierra-Patev S."/>
            <person name="Min B."/>
            <person name="Naranjo-Ortiz M."/>
            <person name="Looney B."/>
            <person name="Konkel Z."/>
            <person name="Slot J.C."/>
            <person name="Sakamoto Y."/>
            <person name="Steenwyk J.L."/>
            <person name="Rokas A."/>
            <person name="Carro J."/>
            <person name="Camarero S."/>
            <person name="Ferreira P."/>
            <person name="Molpeceres G."/>
            <person name="Ruiz-Duenas F.J."/>
            <person name="Serrano A."/>
            <person name="Henrissat B."/>
            <person name="Drula E."/>
            <person name="Hughes K.W."/>
            <person name="Mata J.L."/>
            <person name="Ishikawa N.K."/>
            <person name="Vargas-Isla R."/>
            <person name="Ushijima S."/>
            <person name="Smith C.A."/>
            <person name="Ahrendt S."/>
            <person name="Andreopoulos W."/>
            <person name="He G."/>
            <person name="Labutti K."/>
            <person name="Lipzen A."/>
            <person name="Ng V."/>
            <person name="Riley R."/>
            <person name="Sandor L."/>
            <person name="Barry K."/>
            <person name="Martinez A.T."/>
            <person name="Xiao Y."/>
            <person name="Gibbons J.G."/>
            <person name="Terashima K."/>
            <person name="Grigoriev I.V."/>
            <person name="Hibbett D.S."/>
        </authorList>
    </citation>
    <scope>NUCLEOTIDE SEQUENCE</scope>
    <source>
        <strain evidence="1">TMI1499</strain>
    </source>
</reference>
<proteinExistence type="predicted"/>
<dbReference type="Proteomes" id="UP001163835">
    <property type="component" value="Unassembled WGS sequence"/>
</dbReference>
<organism evidence="1 2">
    <name type="scientific">Lentinula aff. lateritia</name>
    <dbReference type="NCBI Taxonomy" id="2804960"/>
    <lineage>
        <taxon>Eukaryota</taxon>
        <taxon>Fungi</taxon>
        <taxon>Dikarya</taxon>
        <taxon>Basidiomycota</taxon>
        <taxon>Agaricomycotina</taxon>
        <taxon>Agaricomycetes</taxon>
        <taxon>Agaricomycetidae</taxon>
        <taxon>Agaricales</taxon>
        <taxon>Marasmiineae</taxon>
        <taxon>Omphalotaceae</taxon>
        <taxon>Lentinula</taxon>
    </lineage>
</organism>
<accession>A0ACC1U3P7</accession>
<sequence length="109" mass="11761">MFKGHIFFVLLVFSSVASAAPAKDSPNDPNSSVKPSLTGLKSLFDFRGSADSKTEAGSSKPNKPFVITHNDWSFGGDDTEPSIDNSKSTSPKKSNSLLRDAVTLNWRNL</sequence>